<dbReference type="Pfam" id="PF14041">
    <property type="entry name" value="Lipoprotein_21"/>
    <property type="match status" value="1"/>
</dbReference>
<comment type="caution">
    <text evidence="8">The sequence shown here is derived from an EMBL/GenBank/DDBJ whole genome shotgun (WGS) entry which is preliminary data.</text>
</comment>
<sequence>MGDLTKIGQGGQGTIYRAPGVKTDFTDAMVYKEYKSQIVDEIDFDALAAMPNLVENALSHRDGERLIAIAAWPCEVVEADGRPTGFLMPEIPSRFTMPLTTLKGVAYELAEFQHLLNPQEVLDARRITIDDVQRYQLLREVASGLAFLHGHKVCVGDVSPKNLLFAREPHEAIYFVDCDAMRIAGQSVLPQVETPGWEVPSGEELATVHSDVYKLGLLALRLIQGSQIATTAGDLPKSVPLAVRQIISDTLQNPPEARPPATAWAYVMGHAIEAAQHHRKTAAAGGSAQPSESEVSEFSDTAVEGSLDDANSQKEQASSPASSGGGRGRRWTAWQLVAATAVIGIVAGAAVALGLTRGSRTEPASASSAVSTQRGTAAVATIPSVPESAPAPLGANCGVNLADSRVVTVVQQLPPYPGTGWRWSTDPATFEGNYNACAALSTVLVTVEMATGSSPVTALMFHNGDYLGTATSKAYGFTSLNTAATTGDTVVLDYKQPGACNACAPAGVTTVRYRWQNGRVEMLDPPPPDPDAPAPSAATASSYVRTESGRVRCLLNSAAAPFHSESVICEASGPAPSAGGNNSGFLQAPMTSYGSHFHNAVVDASGAFYFQDGGNIGGAGQGVDTVLQYGRTYQMAGWTIQPSVEGTRFTNDRTGHGMFVAIEKVTPF</sequence>
<keyword evidence="3" id="KW-0472">Membrane</keyword>
<evidence type="ECO:0000256" key="2">
    <source>
        <dbReference type="ARBA" id="ARBA00022729"/>
    </source>
</evidence>
<keyword evidence="4" id="KW-0564">Palmitate</keyword>
<dbReference type="InterPro" id="IPR000719">
    <property type="entry name" value="Prot_kinase_dom"/>
</dbReference>
<dbReference type="InterPro" id="IPR025971">
    <property type="entry name" value="LppP/LprE"/>
</dbReference>
<dbReference type="PROSITE" id="PS50011">
    <property type="entry name" value="PROTEIN_KINASE_DOM"/>
    <property type="match status" value="1"/>
</dbReference>
<dbReference type="Gene3D" id="1.10.510.10">
    <property type="entry name" value="Transferase(Phosphotransferase) domain 1"/>
    <property type="match status" value="1"/>
</dbReference>
<keyword evidence="9" id="KW-1185">Reference proteome</keyword>
<evidence type="ECO:0000256" key="5">
    <source>
        <dbReference type="ARBA" id="ARBA00023288"/>
    </source>
</evidence>
<dbReference type="EMBL" id="JAHCLR010000058">
    <property type="protein sequence ID" value="MBS9535762.1"/>
    <property type="molecule type" value="Genomic_DNA"/>
</dbReference>
<dbReference type="RefSeq" id="WP_214094612.1">
    <property type="nucleotide sequence ID" value="NZ_JAHCLR010000058.1"/>
</dbReference>
<keyword evidence="1" id="KW-1003">Cell membrane</keyword>
<dbReference type="Proteomes" id="UP001519535">
    <property type="component" value="Unassembled WGS sequence"/>
</dbReference>
<feature type="domain" description="Protein kinase" evidence="7">
    <location>
        <begin position="1"/>
        <end position="273"/>
    </location>
</feature>
<dbReference type="InterPro" id="IPR011009">
    <property type="entry name" value="Kinase-like_dom_sf"/>
</dbReference>
<protein>
    <submittedName>
        <fullName evidence="8">LppP/LprE family lipoprotein</fullName>
    </submittedName>
</protein>
<gene>
    <name evidence="8" type="ORF">KIH27_19430</name>
</gene>
<evidence type="ECO:0000313" key="8">
    <source>
        <dbReference type="EMBL" id="MBS9535762.1"/>
    </source>
</evidence>
<evidence type="ECO:0000313" key="9">
    <source>
        <dbReference type="Proteomes" id="UP001519535"/>
    </source>
</evidence>
<evidence type="ECO:0000256" key="1">
    <source>
        <dbReference type="ARBA" id="ARBA00022475"/>
    </source>
</evidence>
<dbReference type="SUPFAM" id="SSF56112">
    <property type="entry name" value="Protein kinase-like (PK-like)"/>
    <property type="match status" value="1"/>
</dbReference>
<accession>A0ABS5RN81</accession>
<evidence type="ECO:0000256" key="6">
    <source>
        <dbReference type="SAM" id="MobiDB-lite"/>
    </source>
</evidence>
<keyword evidence="5 8" id="KW-0449">Lipoprotein</keyword>
<evidence type="ECO:0000256" key="3">
    <source>
        <dbReference type="ARBA" id="ARBA00023136"/>
    </source>
</evidence>
<keyword evidence="2" id="KW-0732">Signal</keyword>
<feature type="compositionally biased region" description="Polar residues" evidence="6">
    <location>
        <begin position="288"/>
        <end position="299"/>
    </location>
</feature>
<organism evidence="8 9">
    <name type="scientific">Mycolicibacter acidiphilus</name>
    <dbReference type="NCBI Taxonomy" id="2835306"/>
    <lineage>
        <taxon>Bacteria</taxon>
        <taxon>Bacillati</taxon>
        <taxon>Actinomycetota</taxon>
        <taxon>Actinomycetes</taxon>
        <taxon>Mycobacteriales</taxon>
        <taxon>Mycobacteriaceae</taxon>
        <taxon>Mycolicibacter</taxon>
    </lineage>
</organism>
<proteinExistence type="predicted"/>
<reference evidence="8 9" key="1">
    <citation type="submission" date="2021-05" db="EMBL/GenBank/DDBJ databases">
        <title>Mycobacterium acidophilum sp. nov., an extremely acid-tolerant member of the genus Mycobacterium.</title>
        <authorList>
            <person name="Xia J."/>
        </authorList>
    </citation>
    <scope>NUCLEOTIDE SEQUENCE [LARGE SCALE GENOMIC DNA]</scope>
    <source>
        <strain evidence="8 9">M1</strain>
    </source>
</reference>
<feature type="region of interest" description="Disordered" evidence="6">
    <location>
        <begin position="277"/>
        <end position="328"/>
    </location>
</feature>
<name>A0ABS5RN81_9MYCO</name>
<evidence type="ECO:0000256" key="4">
    <source>
        <dbReference type="ARBA" id="ARBA00023139"/>
    </source>
</evidence>
<evidence type="ECO:0000259" key="7">
    <source>
        <dbReference type="PROSITE" id="PS50011"/>
    </source>
</evidence>